<feature type="transmembrane region" description="Helical" evidence="2">
    <location>
        <begin position="141"/>
        <end position="167"/>
    </location>
</feature>
<dbReference type="AlphaFoldDB" id="A0A2P8IFJ6"/>
<dbReference type="Proteomes" id="UP000241118">
    <property type="component" value="Unassembled WGS sequence"/>
</dbReference>
<feature type="domain" description="DUF6545" evidence="3">
    <location>
        <begin position="255"/>
        <end position="387"/>
    </location>
</feature>
<dbReference type="InterPro" id="IPR050039">
    <property type="entry name" value="MAB_1171c-like"/>
</dbReference>
<accession>A0A2P8IFJ6</accession>
<organism evidence="4 5">
    <name type="scientific">Saccharothrix carnea</name>
    <dbReference type="NCBI Taxonomy" id="1280637"/>
    <lineage>
        <taxon>Bacteria</taxon>
        <taxon>Bacillati</taxon>
        <taxon>Actinomycetota</taxon>
        <taxon>Actinomycetes</taxon>
        <taxon>Pseudonocardiales</taxon>
        <taxon>Pseudonocardiaceae</taxon>
        <taxon>Saccharothrix</taxon>
    </lineage>
</organism>
<protein>
    <recommendedName>
        <fullName evidence="3">DUF6545 domain-containing protein</fullName>
    </recommendedName>
</protein>
<sequence>MQYLLSACGVLALLAHKYRAFRQAPPELRPAVLPICLACVTAAPAFLFLAPVVGVNFDRFTGVPNLSVLLVYGFGIAFVAANQAMLLYWRHPPARAWRTTRQVLVASAVVLAAVVVLFVLGSPDEEHHGDFPAAFADAPYLAELLVLYHVTYLAGLLNVVRLCWLWADETPDDQPWLRRGLRLNAVGVLIGSVYAVLVLVAVVGSWFGAELDAWSVAAPRTLTLAVPVVVVGASIAAWGPRLSQVAERVGRGREAVRDHLRLRPLWRALRAVDPGMRHVPATLRERFDPEHRLFWRVIEINDWLHQLRAGRDAAVAGALSRRAAELGLAEDDVRAATEAAHIKAALAARARGSATGGGEVSEQDEPLQAKHAFAGERARLVAVAEAFVGPVVAAALADADRADGADRTTGPGHATDAVTRR</sequence>
<dbReference type="NCBIfam" id="NF042915">
    <property type="entry name" value="MAB_1171c_fam"/>
    <property type="match status" value="1"/>
</dbReference>
<dbReference type="Pfam" id="PF20182">
    <property type="entry name" value="DUF6545"/>
    <property type="match status" value="1"/>
</dbReference>
<keyword evidence="5" id="KW-1185">Reference proteome</keyword>
<feature type="transmembrane region" description="Helical" evidence="2">
    <location>
        <begin position="101"/>
        <end position="120"/>
    </location>
</feature>
<proteinExistence type="predicted"/>
<name>A0A2P8IFJ6_SACCR</name>
<reference evidence="4 5" key="1">
    <citation type="submission" date="2018-03" db="EMBL/GenBank/DDBJ databases">
        <title>Genomic Encyclopedia of Type Strains, Phase III (KMG-III): the genomes of soil and plant-associated and newly described type strains.</title>
        <authorList>
            <person name="Whitman W."/>
        </authorList>
    </citation>
    <scope>NUCLEOTIDE SEQUENCE [LARGE SCALE GENOMIC DNA]</scope>
    <source>
        <strain evidence="4 5">CGMCC 4.7097</strain>
    </source>
</reference>
<evidence type="ECO:0000256" key="2">
    <source>
        <dbReference type="SAM" id="Phobius"/>
    </source>
</evidence>
<gene>
    <name evidence="4" type="ORF">B0I31_102201</name>
</gene>
<evidence type="ECO:0000259" key="3">
    <source>
        <dbReference type="Pfam" id="PF20182"/>
    </source>
</evidence>
<feature type="transmembrane region" description="Helical" evidence="2">
    <location>
        <begin position="221"/>
        <end position="239"/>
    </location>
</feature>
<evidence type="ECO:0000313" key="5">
    <source>
        <dbReference type="Proteomes" id="UP000241118"/>
    </source>
</evidence>
<comment type="caution">
    <text evidence="4">The sequence shown here is derived from an EMBL/GenBank/DDBJ whole genome shotgun (WGS) entry which is preliminary data.</text>
</comment>
<dbReference type="InterPro" id="IPR046675">
    <property type="entry name" value="DUF6545"/>
</dbReference>
<feature type="region of interest" description="Disordered" evidence="1">
    <location>
        <begin position="402"/>
        <end position="421"/>
    </location>
</feature>
<evidence type="ECO:0000256" key="1">
    <source>
        <dbReference type="SAM" id="MobiDB-lite"/>
    </source>
</evidence>
<feature type="transmembrane region" description="Helical" evidence="2">
    <location>
        <begin position="69"/>
        <end position="89"/>
    </location>
</feature>
<feature type="transmembrane region" description="Helical" evidence="2">
    <location>
        <begin position="187"/>
        <end position="209"/>
    </location>
</feature>
<keyword evidence="2" id="KW-0812">Transmembrane</keyword>
<dbReference type="EMBL" id="PYAX01000002">
    <property type="protein sequence ID" value="PSL57223.1"/>
    <property type="molecule type" value="Genomic_DNA"/>
</dbReference>
<keyword evidence="2" id="KW-1133">Transmembrane helix</keyword>
<evidence type="ECO:0000313" key="4">
    <source>
        <dbReference type="EMBL" id="PSL57223.1"/>
    </source>
</evidence>
<feature type="transmembrane region" description="Helical" evidence="2">
    <location>
        <begin position="32"/>
        <end position="57"/>
    </location>
</feature>
<keyword evidence="2" id="KW-0472">Membrane</keyword>